<dbReference type="Proteomes" id="UP001178288">
    <property type="component" value="Chromosome"/>
</dbReference>
<dbReference type="PANTHER" id="PTHR40050:SF1">
    <property type="entry name" value="INNER SPORE COAT PROTEIN H"/>
    <property type="match status" value="1"/>
</dbReference>
<gene>
    <name evidence="1" type="ORF">QNH39_13405</name>
</gene>
<protein>
    <submittedName>
        <fullName evidence="1">CotH kinase family protein</fullName>
    </submittedName>
</protein>
<dbReference type="Pfam" id="PF08757">
    <property type="entry name" value="CotH"/>
    <property type="match status" value="1"/>
</dbReference>
<accession>A0AA95MUH0</accession>
<sequence>MQKYEIFINPKQLNQLDKDIWMDKHVPAVLKIGSSQYTIGLSYRGNVIRKKKKKSYNIVFQKPFTVNGAHEIHLNAEFNDITLCRNKLSLDFFDKIGVTAPHSKHILLYINGFCKGIYLELESFDQYLLEKRKLPLGPIIYATNYHANFSLLTPEKKLKTSLDDGYTIKYGEKKDLAKLENLIAMTNTVSNEEFEKQIPRILDVNQYLTWLAGVVCTQNFDGFIHNYALYQNSETGVFEITPWDYDGTWGRDLHGQPLDHDFVPITGYNTLTGRLLFFPQFKKTYLDILSSILDNQFTVKTQTERIDELFQTIMPYIHLDSFIKASPEILKQEKEFIIHFIQKRNTYLKQQVVKLQ</sequence>
<dbReference type="PANTHER" id="PTHR40050">
    <property type="entry name" value="INNER SPORE COAT PROTEIN H"/>
    <property type="match status" value="1"/>
</dbReference>
<evidence type="ECO:0000313" key="2">
    <source>
        <dbReference type="Proteomes" id="UP001178288"/>
    </source>
</evidence>
<proteinExistence type="predicted"/>
<keyword evidence="2" id="KW-1185">Reference proteome</keyword>
<keyword evidence="1" id="KW-0808">Transferase</keyword>
<dbReference type="KEGG" id="nnv:QNH39_13405"/>
<organism evidence="1 2">
    <name type="scientific">Neobacillus novalis</name>
    <dbReference type="NCBI Taxonomy" id="220687"/>
    <lineage>
        <taxon>Bacteria</taxon>
        <taxon>Bacillati</taxon>
        <taxon>Bacillota</taxon>
        <taxon>Bacilli</taxon>
        <taxon>Bacillales</taxon>
        <taxon>Bacillaceae</taxon>
        <taxon>Neobacillus</taxon>
    </lineage>
</organism>
<reference evidence="1" key="1">
    <citation type="submission" date="2023-05" db="EMBL/GenBank/DDBJ databases">
        <title>Comparative genomics of Bacillaceae isolates and their secondary metabolite potential.</title>
        <authorList>
            <person name="Song L."/>
            <person name="Nielsen L.J."/>
            <person name="Mohite O."/>
            <person name="Xu X."/>
            <person name="Weber T."/>
            <person name="Kovacs A.T."/>
        </authorList>
    </citation>
    <scope>NUCLEOTIDE SEQUENCE</scope>
    <source>
        <strain evidence="1">XLM17</strain>
    </source>
</reference>
<name>A0AA95MUH0_9BACI</name>
<dbReference type="InterPro" id="IPR014867">
    <property type="entry name" value="Spore_coat_CotH_CotH2/3/7"/>
</dbReference>
<evidence type="ECO:0000313" key="1">
    <source>
        <dbReference type="EMBL" id="WHY88764.1"/>
    </source>
</evidence>
<dbReference type="GO" id="GO:0016301">
    <property type="term" value="F:kinase activity"/>
    <property type="evidence" value="ECO:0007669"/>
    <property type="project" value="UniProtKB-KW"/>
</dbReference>
<dbReference type="AlphaFoldDB" id="A0AA95MUH0"/>
<dbReference type="EMBL" id="CP126114">
    <property type="protein sequence ID" value="WHY88764.1"/>
    <property type="molecule type" value="Genomic_DNA"/>
</dbReference>
<keyword evidence="1" id="KW-0418">Kinase</keyword>
<dbReference type="RefSeq" id="WP_066087164.1">
    <property type="nucleotide sequence ID" value="NZ_CP126114.1"/>
</dbReference>